<dbReference type="Pfam" id="PF02585">
    <property type="entry name" value="PIG-L"/>
    <property type="match status" value="1"/>
</dbReference>
<dbReference type="GeneID" id="64405676"/>
<keyword evidence="2" id="KW-1133">Transmembrane helix</keyword>
<dbReference type="RefSeq" id="WP_014845311.1">
    <property type="nucleotide sequence ID" value="NZ_CAJZDL010000021.1"/>
</dbReference>
<dbReference type="Gene3D" id="3.40.50.10320">
    <property type="entry name" value="LmbE-like"/>
    <property type="match status" value="1"/>
</dbReference>
<name>A0A3N4CXI1_9ACTN</name>
<dbReference type="PANTHER" id="PTHR12993:SF11">
    <property type="entry name" value="N-ACETYLGLUCOSAMINYL-PHOSPHATIDYLINOSITOL DE-N-ACETYLASE"/>
    <property type="match status" value="1"/>
</dbReference>
<keyword evidence="5" id="KW-1185">Reference proteome</keyword>
<dbReference type="GO" id="GO:0016137">
    <property type="term" value="P:glycoside metabolic process"/>
    <property type="evidence" value="ECO:0007669"/>
    <property type="project" value="UniProtKB-ARBA"/>
</dbReference>
<dbReference type="PANTHER" id="PTHR12993">
    <property type="entry name" value="N-ACETYLGLUCOSAMINYL-PHOSPHATIDYLINOSITOL DE-N-ACETYLASE-RELATED"/>
    <property type="match status" value="1"/>
</dbReference>
<evidence type="ECO:0000256" key="1">
    <source>
        <dbReference type="ARBA" id="ARBA00022833"/>
    </source>
</evidence>
<dbReference type="SUPFAM" id="SSF102588">
    <property type="entry name" value="LmbE-like"/>
    <property type="match status" value="1"/>
</dbReference>
<sequence length="299" mass="32465">MHWLSLFLAGIYVVGAVCTAAKTRYARRRLRNAMLIATGVLAAACLLVPTLLVAGLTDATWAPYAEGFAVLVLLALAAAVFLNIKPISRVERPRRILVIGAHPDDLELACGGSLARFVDNGHEVNALVMSHGARGGHEGVRAGEAVSAAQLLDLTDITVHDFTDTRMSTEINEMIRAIEAMIDFAKPDIILTHSRNDQHQDHHAVHLATLRAARRCSTILCFESPSVTNDFSARFFVDIGDYMDTKIAAVREHANQSGKPYIDEQKLSGKALHRGEQAKVGYAEGYEVVRALSSQLGSL</sequence>
<feature type="transmembrane region" description="Helical" evidence="2">
    <location>
        <begin position="35"/>
        <end position="55"/>
    </location>
</feature>
<keyword evidence="2" id="KW-0472">Membrane</keyword>
<reference evidence="4 5" key="1">
    <citation type="submission" date="2018-12" db="EMBL/GenBank/DDBJ databases">
        <authorList>
            <consortium name="Pathogen Informatics"/>
        </authorList>
    </citation>
    <scope>NUCLEOTIDE SEQUENCE [LARGE SCALE GENOMIC DNA]</scope>
    <source>
        <strain evidence="4 5">NCTC12967</strain>
    </source>
</reference>
<evidence type="ECO:0000313" key="4">
    <source>
        <dbReference type="EMBL" id="VEH68911.1"/>
    </source>
</evidence>
<dbReference type="InterPro" id="IPR003737">
    <property type="entry name" value="GlcNAc_PI_deacetylase-related"/>
</dbReference>
<dbReference type="InterPro" id="IPR024078">
    <property type="entry name" value="LmbE-like_dom_sf"/>
</dbReference>
<proteinExistence type="predicted"/>
<dbReference type="EMBL" id="LR134406">
    <property type="protein sequence ID" value="VEH68911.1"/>
    <property type="molecule type" value="Genomic_DNA"/>
</dbReference>
<evidence type="ECO:0000313" key="5">
    <source>
        <dbReference type="Proteomes" id="UP000273044"/>
    </source>
</evidence>
<dbReference type="EMBL" id="CP072385">
    <property type="protein sequence ID" value="QUC11012.1"/>
    <property type="molecule type" value="Genomic_DNA"/>
</dbReference>
<dbReference type="Proteomes" id="UP000677180">
    <property type="component" value="Chromosome"/>
</dbReference>
<dbReference type="Proteomes" id="UP000273044">
    <property type="component" value="Chromosome"/>
</dbReference>
<dbReference type="AlphaFoldDB" id="A0A3N4CXI1"/>
<dbReference type="OMA" id="IDMVYTH"/>
<organism evidence="4 5">
    <name type="scientific">Arachnia propionica</name>
    <dbReference type="NCBI Taxonomy" id="1750"/>
    <lineage>
        <taxon>Bacteria</taxon>
        <taxon>Bacillati</taxon>
        <taxon>Actinomycetota</taxon>
        <taxon>Actinomycetes</taxon>
        <taxon>Propionibacteriales</taxon>
        <taxon>Propionibacteriaceae</taxon>
        <taxon>Arachnia</taxon>
    </lineage>
</organism>
<reference evidence="3" key="2">
    <citation type="submission" date="2021-03" db="EMBL/GenBank/DDBJ databases">
        <title>Human Oral Microbial Genomes.</title>
        <authorList>
            <person name="Johnston C.D."/>
            <person name="Chen T."/>
            <person name="Dewhirst F.E."/>
        </authorList>
    </citation>
    <scope>NUCLEOTIDE SEQUENCE</scope>
    <source>
        <strain evidence="3">F0714</strain>
    </source>
</reference>
<feature type="transmembrane region" description="Helical" evidence="2">
    <location>
        <begin position="6"/>
        <end position="23"/>
    </location>
</feature>
<protein>
    <submittedName>
        <fullName evidence="3">PIG-L family deacetylase</fullName>
    </submittedName>
    <submittedName>
        <fullName evidence="4">Uncharacterized proteins, LmbE homologs</fullName>
    </submittedName>
</protein>
<accession>A0A3N4CXI1</accession>
<evidence type="ECO:0000256" key="2">
    <source>
        <dbReference type="SAM" id="Phobius"/>
    </source>
</evidence>
<evidence type="ECO:0000313" key="3">
    <source>
        <dbReference type="EMBL" id="QUC11012.1"/>
    </source>
</evidence>
<feature type="transmembrane region" description="Helical" evidence="2">
    <location>
        <begin position="61"/>
        <end position="84"/>
    </location>
</feature>
<gene>
    <name evidence="3" type="ORF">J5A53_14840</name>
    <name evidence="4" type="ORF">NCTC12967_00173</name>
</gene>
<dbReference type="GO" id="GO:0016811">
    <property type="term" value="F:hydrolase activity, acting on carbon-nitrogen (but not peptide) bonds, in linear amides"/>
    <property type="evidence" value="ECO:0007669"/>
    <property type="project" value="TreeGrafter"/>
</dbReference>
<dbReference type="OrthoDB" id="3514174at2"/>
<keyword evidence="1" id="KW-0862">Zinc</keyword>
<keyword evidence="2" id="KW-0812">Transmembrane</keyword>